<dbReference type="Pfam" id="PF06537">
    <property type="entry name" value="DHOR"/>
    <property type="match status" value="1"/>
</dbReference>
<dbReference type="InterPro" id="IPR036909">
    <property type="entry name" value="Cyt_c-like_dom_sf"/>
</dbReference>
<feature type="chain" id="PRO_5003628370" description="Cytochrome c domain-containing protein" evidence="5">
    <location>
        <begin position="25"/>
        <end position="431"/>
    </location>
</feature>
<keyword evidence="5" id="KW-0732">Signal</keyword>
<evidence type="ECO:0000256" key="3">
    <source>
        <dbReference type="ARBA" id="ARBA00023004"/>
    </source>
</evidence>
<protein>
    <recommendedName>
        <fullName evidence="6">Cytochrome c domain-containing protein</fullName>
    </recommendedName>
</protein>
<proteinExistence type="predicted"/>
<evidence type="ECO:0000313" key="8">
    <source>
        <dbReference type="Proteomes" id="UP000007883"/>
    </source>
</evidence>
<evidence type="ECO:0000256" key="4">
    <source>
        <dbReference type="PROSITE-ProRule" id="PRU00433"/>
    </source>
</evidence>
<dbReference type="InterPro" id="IPR051395">
    <property type="entry name" value="Cytochrome_c_Peroxidase/MauG"/>
</dbReference>
<accession>I0HQY7</accession>
<dbReference type="AlphaFoldDB" id="I0HQY7"/>
<dbReference type="InterPro" id="IPR010538">
    <property type="entry name" value="DHOR"/>
</dbReference>
<dbReference type="InterPro" id="IPR009056">
    <property type="entry name" value="Cyt_c-like_dom"/>
</dbReference>
<keyword evidence="3 4" id="KW-0408">Iron</keyword>
<dbReference type="GO" id="GO:0046872">
    <property type="term" value="F:metal ion binding"/>
    <property type="evidence" value="ECO:0007669"/>
    <property type="project" value="UniProtKB-KW"/>
</dbReference>
<name>I0HQY7_RUBGI</name>
<sequence>MRRVWWRQAGLACAAAAMALPAAAAAPFGQPLPGLDEAGRAAFAEGRALFQRPWSDGPGPGGGLGPLYNRLSCVACHPDNGRGRAPAGADERMQSMLVRLSRPGRGEHGGPRPHPAYGEQLNEDGVAGVRGEGRAALRWLPVVHRLADGTSVELRRPLLQFRELGYGPLRGVLSSARVGSPVYGLGLLEAVPEAALHALAATPQPDGVRGRLNEVWDPVSRRMAVGRFGWKANTATLQAQVVQAALGDLGLTSDALPAPNCTARQTACRDKARAGPGVDLSASEVVRIGAYLQQLAAPAPRGDGDTTIERGRRRFEDAGCAVCHRQLLPQPEGRAPIAAYTDLLLHDLGRGLADGRPDYRAGPRDWRTPPLWGIGLTPQVNEHDEYLHDGRARGLFEAVLWHDGEARAARRRFERLPPAQRAELLAFVASR</sequence>
<dbReference type="Proteomes" id="UP000007883">
    <property type="component" value="Chromosome"/>
</dbReference>
<dbReference type="eggNOG" id="COG3488">
    <property type="taxonomic scope" value="Bacteria"/>
</dbReference>
<dbReference type="PANTHER" id="PTHR30600:SF4">
    <property type="entry name" value="CYTOCHROME C DOMAIN-CONTAINING PROTEIN"/>
    <property type="match status" value="1"/>
</dbReference>
<dbReference type="KEGG" id="rge:RGE_20830"/>
<keyword evidence="1 4" id="KW-0349">Heme</keyword>
<organism evidence="7 8">
    <name type="scientific">Rubrivivax gelatinosus (strain NBRC 100245 / IL144)</name>
    <dbReference type="NCBI Taxonomy" id="983917"/>
    <lineage>
        <taxon>Bacteria</taxon>
        <taxon>Pseudomonadati</taxon>
        <taxon>Pseudomonadota</taxon>
        <taxon>Betaproteobacteria</taxon>
        <taxon>Burkholderiales</taxon>
        <taxon>Sphaerotilaceae</taxon>
        <taxon>Rubrivivax</taxon>
    </lineage>
</organism>
<evidence type="ECO:0000256" key="1">
    <source>
        <dbReference type="ARBA" id="ARBA00022617"/>
    </source>
</evidence>
<dbReference type="SUPFAM" id="SSF46626">
    <property type="entry name" value="Cytochrome c"/>
    <property type="match status" value="2"/>
</dbReference>
<dbReference type="Gene3D" id="1.10.760.10">
    <property type="entry name" value="Cytochrome c-like domain"/>
    <property type="match status" value="1"/>
</dbReference>
<reference evidence="7 8" key="1">
    <citation type="journal article" date="2012" name="J. Bacteriol.">
        <title>Complete genome sequence of phototrophic betaproteobacterium Rubrivivax gelatinosus IL144.</title>
        <authorList>
            <person name="Nagashima S."/>
            <person name="Kamimura A."/>
            <person name="Shimizu T."/>
            <person name="Nakamura-isaki S."/>
            <person name="Aono E."/>
            <person name="Sakamoto K."/>
            <person name="Ichikawa N."/>
            <person name="Nakazawa H."/>
            <person name="Sekine M."/>
            <person name="Yamazaki S."/>
            <person name="Fujita N."/>
            <person name="Shimada K."/>
            <person name="Hanada S."/>
            <person name="Nagashima K.V.P."/>
        </authorList>
    </citation>
    <scope>NUCLEOTIDE SEQUENCE [LARGE SCALE GENOMIC DNA]</scope>
    <source>
        <strain evidence="8">NBRC 100245 / IL144</strain>
    </source>
</reference>
<dbReference type="GO" id="GO:0009055">
    <property type="term" value="F:electron transfer activity"/>
    <property type="evidence" value="ECO:0007669"/>
    <property type="project" value="InterPro"/>
</dbReference>
<dbReference type="EMBL" id="AP012320">
    <property type="protein sequence ID" value="BAL95424.1"/>
    <property type="molecule type" value="Genomic_DNA"/>
</dbReference>
<gene>
    <name evidence="7" type="ordered locus">RGE_20830</name>
</gene>
<dbReference type="PIRSF" id="PIRSF028099">
    <property type="entry name" value="DUF1111"/>
    <property type="match status" value="1"/>
</dbReference>
<dbReference type="HOGENOM" id="CLU_033900_1_0_4"/>
<dbReference type="PATRIC" id="fig|983917.3.peg.2012"/>
<feature type="domain" description="Cytochrome c" evidence="6">
    <location>
        <begin position="41"/>
        <end position="296"/>
    </location>
</feature>
<dbReference type="GO" id="GO:0020037">
    <property type="term" value="F:heme binding"/>
    <property type="evidence" value="ECO:0007669"/>
    <property type="project" value="InterPro"/>
</dbReference>
<keyword evidence="8" id="KW-1185">Reference proteome</keyword>
<dbReference type="RefSeq" id="WP_014428287.1">
    <property type="nucleotide sequence ID" value="NC_017075.1"/>
</dbReference>
<evidence type="ECO:0000259" key="6">
    <source>
        <dbReference type="PROSITE" id="PS51007"/>
    </source>
</evidence>
<feature type="domain" description="Cytochrome c" evidence="6">
    <location>
        <begin position="306"/>
        <end position="431"/>
    </location>
</feature>
<dbReference type="STRING" id="983917.RGE_20830"/>
<dbReference type="GO" id="GO:0004130">
    <property type="term" value="F:cytochrome-c peroxidase activity"/>
    <property type="evidence" value="ECO:0007669"/>
    <property type="project" value="TreeGrafter"/>
</dbReference>
<evidence type="ECO:0000313" key="7">
    <source>
        <dbReference type="EMBL" id="BAL95424.1"/>
    </source>
</evidence>
<evidence type="ECO:0000256" key="2">
    <source>
        <dbReference type="ARBA" id="ARBA00022723"/>
    </source>
</evidence>
<dbReference type="PANTHER" id="PTHR30600">
    <property type="entry name" value="CYTOCHROME C PEROXIDASE-RELATED"/>
    <property type="match status" value="1"/>
</dbReference>
<dbReference type="PROSITE" id="PS51007">
    <property type="entry name" value="CYTC"/>
    <property type="match status" value="2"/>
</dbReference>
<feature type="signal peptide" evidence="5">
    <location>
        <begin position="1"/>
        <end position="24"/>
    </location>
</feature>
<keyword evidence="2 4" id="KW-0479">Metal-binding</keyword>
<evidence type="ECO:0000256" key="5">
    <source>
        <dbReference type="SAM" id="SignalP"/>
    </source>
</evidence>